<evidence type="ECO:0000313" key="1">
    <source>
        <dbReference type="EMBL" id="HIH09866.1"/>
    </source>
</evidence>
<dbReference type="AlphaFoldDB" id="A0A7J4J3R1"/>
<dbReference type="Proteomes" id="UP000565078">
    <property type="component" value="Unassembled WGS sequence"/>
</dbReference>
<name>A0A7J4J3R1_9ARCH</name>
<evidence type="ECO:0000313" key="2">
    <source>
        <dbReference type="Proteomes" id="UP000565078"/>
    </source>
</evidence>
<accession>A0A7J4J3R1</accession>
<reference evidence="2" key="1">
    <citation type="journal article" date="2020" name="bioRxiv">
        <title>A rank-normalized archaeal taxonomy based on genome phylogeny resolves widespread incomplete and uneven classifications.</title>
        <authorList>
            <person name="Rinke C."/>
            <person name="Chuvochina M."/>
            <person name="Mussig A.J."/>
            <person name="Chaumeil P.-A."/>
            <person name="Waite D.W."/>
            <person name="Whitman W.B."/>
            <person name="Parks D.H."/>
            <person name="Hugenholtz P."/>
        </authorList>
    </citation>
    <scope>NUCLEOTIDE SEQUENCE [LARGE SCALE GENOMIC DNA]</scope>
</reference>
<dbReference type="EMBL" id="DUGC01000066">
    <property type="protein sequence ID" value="HIH09866.1"/>
    <property type="molecule type" value="Genomic_DNA"/>
</dbReference>
<proteinExistence type="predicted"/>
<organism evidence="1 2">
    <name type="scientific">Candidatus Iainarchaeum sp</name>
    <dbReference type="NCBI Taxonomy" id="3101447"/>
    <lineage>
        <taxon>Archaea</taxon>
        <taxon>Candidatus Iainarchaeota</taxon>
        <taxon>Candidatus Iainarchaeia</taxon>
        <taxon>Candidatus Iainarchaeales</taxon>
        <taxon>Candidatus Iainarchaeaceae</taxon>
        <taxon>Candidatus Iainarchaeum</taxon>
    </lineage>
</organism>
<gene>
    <name evidence="1" type="ORF">HA254_04305</name>
</gene>
<comment type="caution">
    <text evidence="1">The sequence shown here is derived from an EMBL/GenBank/DDBJ whole genome shotgun (WGS) entry which is preliminary data.</text>
</comment>
<protein>
    <submittedName>
        <fullName evidence="1">Uncharacterized protein</fullName>
    </submittedName>
</protein>
<sequence>MNQRGMEMAIQIFIVLFVLLAVSMLVLQLVSTQFTEQQNKLKDQQKKSAIGQMAKTSAAECESLCTDGSEDKLAQYCIKYFDFTSGSAVSAFDQTNFKAGVGVCDDRVYCTMLTSCTLPNGSQVSAQSCKNILCNYWSKNFGADRANKLIDEFIAPGQCYGNISEEQRLYHWYNMYYDGAQGCS</sequence>